<feature type="transmembrane region" description="Helical" evidence="1">
    <location>
        <begin position="101"/>
        <end position="119"/>
    </location>
</feature>
<organism evidence="2 3">
    <name type="scientific">Cerasibacillus quisquiliarum</name>
    <dbReference type="NCBI Taxonomy" id="227865"/>
    <lineage>
        <taxon>Bacteria</taxon>
        <taxon>Bacillati</taxon>
        <taxon>Bacillota</taxon>
        <taxon>Bacilli</taxon>
        <taxon>Bacillales</taxon>
        <taxon>Bacillaceae</taxon>
        <taxon>Cerasibacillus</taxon>
    </lineage>
</organism>
<evidence type="ECO:0000313" key="3">
    <source>
        <dbReference type="Proteomes" id="UP000321491"/>
    </source>
</evidence>
<feature type="transmembrane region" description="Helical" evidence="1">
    <location>
        <begin position="239"/>
        <end position="263"/>
    </location>
</feature>
<dbReference type="EMBL" id="BJXW01000019">
    <property type="protein sequence ID" value="GEN31569.1"/>
    <property type="molecule type" value="Genomic_DNA"/>
</dbReference>
<name>A0A511UY63_9BACI</name>
<dbReference type="AlphaFoldDB" id="A0A511UY63"/>
<dbReference type="OrthoDB" id="2352496at2"/>
<reference evidence="2 3" key="1">
    <citation type="submission" date="2019-07" db="EMBL/GenBank/DDBJ databases">
        <title>Whole genome shotgun sequence of Cerasibacillus quisquiliarum NBRC 102429.</title>
        <authorList>
            <person name="Hosoyama A."/>
            <person name="Uohara A."/>
            <person name="Ohji S."/>
            <person name="Ichikawa N."/>
        </authorList>
    </citation>
    <scope>NUCLEOTIDE SEQUENCE [LARGE SCALE GENOMIC DNA]</scope>
    <source>
        <strain evidence="2 3">NBRC 102429</strain>
    </source>
</reference>
<feature type="transmembrane region" description="Helical" evidence="1">
    <location>
        <begin position="187"/>
        <end position="205"/>
    </location>
</feature>
<evidence type="ECO:0000313" key="2">
    <source>
        <dbReference type="EMBL" id="GEN31569.1"/>
    </source>
</evidence>
<keyword evidence="3" id="KW-1185">Reference proteome</keyword>
<feature type="transmembrane region" description="Helical" evidence="1">
    <location>
        <begin position="34"/>
        <end position="53"/>
    </location>
</feature>
<feature type="transmembrane region" description="Helical" evidence="1">
    <location>
        <begin position="12"/>
        <end position="28"/>
    </location>
</feature>
<sequence>MQNKSIKYGSHLLSEVTVIFLLTLPIANSLSHGIYFLLFLAIWVFFIILGRWVGDTHTYFFLGFVPVLIFHFMGFPLLHTFILALILTWRFAMIRRETLEYPEIIYLGLTVILMIFNMIQKHDPTLIIYLFIQFFVVSIGSALSYMTNMKSTKHYVRYLLSYIVFLTSGSIVILIIFIGLKKIWDVVFPYLAMALGHIVGQLSFLDSFFKDVEMPESKEDPVAFEPEEDVTDLPSTFDALAPGLILNLIIIGLLILFVLWLVLKKRRGPESKIRQVNQPHIVKPLKQKEEKNVSRLFNFSRRKPVHPVRKAMYDLERKALKHGQGRLPFETVDEWFGRLEIDLPSDIYQMIRYGEINVDRKKIALFLKQLKEAERKIIANDSGR</sequence>
<gene>
    <name evidence="2" type="ORF">CQU01_18070</name>
</gene>
<feature type="transmembrane region" description="Helical" evidence="1">
    <location>
        <begin position="159"/>
        <end position="180"/>
    </location>
</feature>
<protein>
    <recommendedName>
        <fullName evidence="4">DUF4129 domain-containing protein</fullName>
    </recommendedName>
</protein>
<comment type="caution">
    <text evidence="2">The sequence shown here is derived from an EMBL/GenBank/DDBJ whole genome shotgun (WGS) entry which is preliminary data.</text>
</comment>
<keyword evidence="1" id="KW-0472">Membrane</keyword>
<evidence type="ECO:0008006" key="4">
    <source>
        <dbReference type="Google" id="ProtNLM"/>
    </source>
</evidence>
<keyword evidence="1" id="KW-0812">Transmembrane</keyword>
<dbReference type="Proteomes" id="UP000321491">
    <property type="component" value="Unassembled WGS sequence"/>
</dbReference>
<feature type="transmembrane region" description="Helical" evidence="1">
    <location>
        <begin position="126"/>
        <end position="147"/>
    </location>
</feature>
<accession>A0A511UY63</accession>
<evidence type="ECO:0000256" key="1">
    <source>
        <dbReference type="SAM" id="Phobius"/>
    </source>
</evidence>
<keyword evidence="1" id="KW-1133">Transmembrane helix</keyword>
<proteinExistence type="predicted"/>
<dbReference type="RefSeq" id="WP_146937882.1">
    <property type="nucleotide sequence ID" value="NZ_BJXW01000019.1"/>
</dbReference>
<feature type="transmembrane region" description="Helical" evidence="1">
    <location>
        <begin position="60"/>
        <end position="89"/>
    </location>
</feature>